<gene>
    <name evidence="2" type="ORF">AFM16_27525</name>
    <name evidence="3" type="ORF">HCX60_28005</name>
</gene>
<reference evidence="2 4" key="1">
    <citation type="submission" date="2015-07" db="EMBL/GenBank/DDBJ databases">
        <title>Draft Genome Sequence of Streptomyces antibioticus, IMRU 3720 reveals insights in the evolution of actinomycin biosynthetic gene clusters in Streptomyces.</title>
        <authorList>
            <person name="Crnovcic I."/>
            <person name="Ruckert C."/>
            <person name="Kalinowksi J."/>
            <person name="Keller U."/>
        </authorList>
    </citation>
    <scope>NUCLEOTIDE SEQUENCE [LARGE SCALE GENOMIC DNA]</scope>
    <source>
        <strain evidence="2 4">DSM 41481</strain>
    </source>
</reference>
<feature type="chain" id="PRO_5041973917" description="Lipoprotein" evidence="1">
    <location>
        <begin position="25"/>
        <end position="230"/>
    </location>
</feature>
<evidence type="ECO:0000313" key="3">
    <source>
        <dbReference type="EMBL" id="QIT46891.1"/>
    </source>
</evidence>
<dbReference type="Gene3D" id="2.50.20.20">
    <property type="match status" value="1"/>
</dbReference>
<dbReference type="AlphaFoldDB" id="A0AAE6YCA8"/>
<reference evidence="3 5" key="2">
    <citation type="submission" date="2020-03" db="EMBL/GenBank/DDBJ databases">
        <title>Is there a link between lipid content and antibiotic production in Streptomyces?</title>
        <authorList>
            <person name="David M."/>
            <person name="Lejeune C."/>
            <person name="Abreu S."/>
            <person name="Thibessard A."/>
            <person name="Leblond P."/>
            <person name="Chaminade P."/>
            <person name="Virolle M.-J."/>
        </authorList>
    </citation>
    <scope>NUCLEOTIDE SEQUENCE [LARGE SCALE GENOMIC DNA]</scope>
    <source>
        <strain evidence="3 5">DSM 41481</strain>
    </source>
</reference>
<evidence type="ECO:0000313" key="4">
    <source>
        <dbReference type="Proteomes" id="UP000190306"/>
    </source>
</evidence>
<accession>A0AAE6YCA8</accession>
<protein>
    <recommendedName>
        <fullName evidence="6">Lipoprotein</fullName>
    </recommendedName>
</protein>
<dbReference type="Proteomes" id="UP000502504">
    <property type="component" value="Chromosome"/>
</dbReference>
<evidence type="ECO:0000313" key="5">
    <source>
        <dbReference type="Proteomes" id="UP000502504"/>
    </source>
</evidence>
<dbReference type="EMBL" id="LHQL01000013">
    <property type="protein sequence ID" value="OOQ48757.1"/>
    <property type="molecule type" value="Genomic_DNA"/>
</dbReference>
<sequence length="230" mass="24599">MRTRSTAVTAALACLVLVGAAVVAGDSAAEERSAAEVLDEANERMRALTSVTIDGVTDVAGGGGYSIHVTTDLTGRCTSKVTWDTGAGLEQIRIGDSDYVRPNRALVEQSGQDVAGTQEQRFWAKTPAAEAQREEGLIDCTHDFTSFGTVTKGKPAEVDGEWAIVLKVTEADDEGSFTFYVAAEGEPYIRKVVYEGPEYHSTTEFSAFDEPLNVRPPAEADVLDMSVLGR</sequence>
<name>A0AAE6YCA8_STRAT</name>
<evidence type="ECO:0008006" key="6">
    <source>
        <dbReference type="Google" id="ProtNLM"/>
    </source>
</evidence>
<dbReference type="Proteomes" id="UP000190306">
    <property type="component" value="Chromosome"/>
</dbReference>
<evidence type="ECO:0000313" key="2">
    <source>
        <dbReference type="EMBL" id="OOQ48757.1"/>
    </source>
</evidence>
<keyword evidence="1" id="KW-0732">Signal</keyword>
<feature type="signal peptide" evidence="1">
    <location>
        <begin position="1"/>
        <end position="24"/>
    </location>
</feature>
<organism evidence="3 5">
    <name type="scientific">Streptomyces antibioticus</name>
    <dbReference type="NCBI Taxonomy" id="1890"/>
    <lineage>
        <taxon>Bacteria</taxon>
        <taxon>Bacillati</taxon>
        <taxon>Actinomycetota</taxon>
        <taxon>Actinomycetes</taxon>
        <taxon>Kitasatosporales</taxon>
        <taxon>Streptomycetaceae</taxon>
        <taxon>Streptomyces</taxon>
    </lineage>
</organism>
<dbReference type="EMBL" id="CP050692">
    <property type="protein sequence ID" value="QIT46891.1"/>
    <property type="molecule type" value="Genomic_DNA"/>
</dbReference>
<keyword evidence="4" id="KW-1185">Reference proteome</keyword>
<evidence type="ECO:0000256" key="1">
    <source>
        <dbReference type="SAM" id="SignalP"/>
    </source>
</evidence>
<proteinExistence type="predicted"/>